<accession>A0A151RN28</accession>
<keyword evidence="4" id="KW-1185">Reference proteome</keyword>
<gene>
    <name evidence="3" type="ORF">KK1_034545</name>
</gene>
<dbReference type="Gene3D" id="3.90.730.10">
    <property type="entry name" value="Ribonuclease T2-like"/>
    <property type="match status" value="1"/>
</dbReference>
<dbReference type="GO" id="GO:0005576">
    <property type="term" value="C:extracellular region"/>
    <property type="evidence" value="ECO:0007669"/>
    <property type="project" value="TreeGrafter"/>
</dbReference>
<evidence type="ECO:0000313" key="4">
    <source>
        <dbReference type="Proteomes" id="UP000075243"/>
    </source>
</evidence>
<dbReference type="InterPro" id="IPR036430">
    <property type="entry name" value="RNase_T2-like_sf"/>
</dbReference>
<dbReference type="PANTHER" id="PTHR11240:SF22">
    <property type="entry name" value="RIBONUCLEASE T2"/>
    <property type="match status" value="1"/>
</dbReference>
<dbReference type="PANTHER" id="PTHR11240">
    <property type="entry name" value="RIBONUCLEASE T2"/>
    <property type="match status" value="1"/>
</dbReference>
<evidence type="ECO:0000256" key="1">
    <source>
        <dbReference type="ARBA" id="ARBA00007469"/>
    </source>
</evidence>
<comment type="similarity">
    <text evidence="1 2">Belongs to the RNase T2 family.</text>
</comment>
<sequence>MYQWNKHESCSQLQQNNFLQLALTIFFKNDLNAILQKHDIVPGKSYLTMSITTSIYNDIRAMPEVVCSSNQLTEIRLCLNTSTTLEFINCTTQAVGQGSKYKTSVDYIL</sequence>
<dbReference type="GO" id="GO:0033897">
    <property type="term" value="F:ribonuclease T2 activity"/>
    <property type="evidence" value="ECO:0007669"/>
    <property type="project" value="InterPro"/>
</dbReference>
<organism evidence="3 4">
    <name type="scientific">Cajanus cajan</name>
    <name type="common">Pigeon pea</name>
    <name type="synonym">Cajanus indicus</name>
    <dbReference type="NCBI Taxonomy" id="3821"/>
    <lineage>
        <taxon>Eukaryota</taxon>
        <taxon>Viridiplantae</taxon>
        <taxon>Streptophyta</taxon>
        <taxon>Embryophyta</taxon>
        <taxon>Tracheophyta</taxon>
        <taxon>Spermatophyta</taxon>
        <taxon>Magnoliopsida</taxon>
        <taxon>eudicotyledons</taxon>
        <taxon>Gunneridae</taxon>
        <taxon>Pentapetalae</taxon>
        <taxon>rosids</taxon>
        <taxon>fabids</taxon>
        <taxon>Fabales</taxon>
        <taxon>Fabaceae</taxon>
        <taxon>Papilionoideae</taxon>
        <taxon>50 kb inversion clade</taxon>
        <taxon>NPAAA clade</taxon>
        <taxon>indigoferoid/millettioid clade</taxon>
        <taxon>Phaseoleae</taxon>
        <taxon>Cajanus</taxon>
    </lineage>
</organism>
<dbReference type="SUPFAM" id="SSF55895">
    <property type="entry name" value="Ribonuclease Rh-like"/>
    <property type="match status" value="1"/>
</dbReference>
<dbReference type="Pfam" id="PF00445">
    <property type="entry name" value="Ribonuclease_T2"/>
    <property type="match status" value="1"/>
</dbReference>
<dbReference type="EMBL" id="KQ483645">
    <property type="protein sequence ID" value="KYP43961.1"/>
    <property type="molecule type" value="Genomic_DNA"/>
</dbReference>
<dbReference type="InterPro" id="IPR001568">
    <property type="entry name" value="RNase_T2-like"/>
</dbReference>
<protein>
    <submittedName>
        <fullName evidence="3">Uncharacterized protein</fullName>
    </submittedName>
</protein>
<dbReference type="Proteomes" id="UP000075243">
    <property type="component" value="Unassembled WGS sequence"/>
</dbReference>
<dbReference type="GO" id="GO:0006401">
    <property type="term" value="P:RNA catabolic process"/>
    <property type="evidence" value="ECO:0007669"/>
    <property type="project" value="TreeGrafter"/>
</dbReference>
<proteinExistence type="inferred from homology"/>
<evidence type="ECO:0000256" key="2">
    <source>
        <dbReference type="RuleBase" id="RU004328"/>
    </source>
</evidence>
<dbReference type="GO" id="GO:0003723">
    <property type="term" value="F:RNA binding"/>
    <property type="evidence" value="ECO:0007669"/>
    <property type="project" value="InterPro"/>
</dbReference>
<dbReference type="AlphaFoldDB" id="A0A151RN28"/>
<name>A0A151RN28_CAJCA</name>
<evidence type="ECO:0000313" key="3">
    <source>
        <dbReference type="EMBL" id="KYP43961.1"/>
    </source>
</evidence>
<reference evidence="3" key="1">
    <citation type="journal article" date="2012" name="Nat. Biotechnol.">
        <title>Draft genome sequence of pigeonpea (Cajanus cajan), an orphan legume crop of resource-poor farmers.</title>
        <authorList>
            <person name="Varshney R.K."/>
            <person name="Chen W."/>
            <person name="Li Y."/>
            <person name="Bharti A.K."/>
            <person name="Saxena R.K."/>
            <person name="Schlueter J.A."/>
            <person name="Donoghue M.T."/>
            <person name="Azam S."/>
            <person name="Fan G."/>
            <person name="Whaley A.M."/>
            <person name="Farmer A.D."/>
            <person name="Sheridan J."/>
            <person name="Iwata A."/>
            <person name="Tuteja R."/>
            <person name="Penmetsa R.V."/>
            <person name="Wu W."/>
            <person name="Upadhyaya H.D."/>
            <person name="Yang S.P."/>
            <person name="Shah T."/>
            <person name="Saxena K.B."/>
            <person name="Michael T."/>
            <person name="McCombie W.R."/>
            <person name="Yang B."/>
            <person name="Zhang G."/>
            <person name="Yang H."/>
            <person name="Wang J."/>
            <person name="Spillane C."/>
            <person name="Cook D.R."/>
            <person name="May G.D."/>
            <person name="Xu X."/>
            <person name="Jackson S.A."/>
        </authorList>
    </citation>
    <scope>NUCLEOTIDE SEQUENCE [LARGE SCALE GENOMIC DNA]</scope>
</reference>
<dbReference type="Gramene" id="C.cajan_32408.t">
    <property type="protein sequence ID" value="C.cajan_32408.t.cds1"/>
    <property type="gene ID" value="C.cajan_32408"/>
</dbReference>